<organism evidence="1 2">
    <name type="scientific">Lophium mytilinum</name>
    <dbReference type="NCBI Taxonomy" id="390894"/>
    <lineage>
        <taxon>Eukaryota</taxon>
        <taxon>Fungi</taxon>
        <taxon>Dikarya</taxon>
        <taxon>Ascomycota</taxon>
        <taxon>Pezizomycotina</taxon>
        <taxon>Dothideomycetes</taxon>
        <taxon>Pleosporomycetidae</taxon>
        <taxon>Mytilinidiales</taxon>
        <taxon>Mytilinidiaceae</taxon>
        <taxon>Lophium</taxon>
    </lineage>
</organism>
<sequence>MTAEIVQQDHSYLSNNDDFTRLMNIRNDKKVSTKDAPKPAVGFKTHFAESFVLTISRGPKIDLSQPENLSASSTDTQLPSYHNPLRLRYILHARLSASARHLASTNREAEEMSDYHKMSEKAKDGARREIWNFVRPKPGKIPRLSEEALIFYRAVDGYARKKHRWCEHDEQTFLFNRHRLTQHCLIPPGITEPKEIQRYLGPKGSLTKAEWEKLKDFVHKCEKLA</sequence>
<protein>
    <submittedName>
        <fullName evidence="1">Uncharacterized protein</fullName>
    </submittedName>
</protein>
<dbReference type="AlphaFoldDB" id="A0A6A6QSH1"/>
<evidence type="ECO:0000313" key="1">
    <source>
        <dbReference type="EMBL" id="KAF2495361.1"/>
    </source>
</evidence>
<proteinExistence type="predicted"/>
<keyword evidence="2" id="KW-1185">Reference proteome</keyword>
<name>A0A6A6QSH1_9PEZI</name>
<reference evidence="1" key="1">
    <citation type="journal article" date="2020" name="Stud. Mycol.">
        <title>101 Dothideomycetes genomes: a test case for predicting lifestyles and emergence of pathogens.</title>
        <authorList>
            <person name="Haridas S."/>
            <person name="Albert R."/>
            <person name="Binder M."/>
            <person name="Bloem J."/>
            <person name="Labutti K."/>
            <person name="Salamov A."/>
            <person name="Andreopoulos B."/>
            <person name="Baker S."/>
            <person name="Barry K."/>
            <person name="Bills G."/>
            <person name="Bluhm B."/>
            <person name="Cannon C."/>
            <person name="Castanera R."/>
            <person name="Culley D."/>
            <person name="Daum C."/>
            <person name="Ezra D."/>
            <person name="Gonzalez J."/>
            <person name="Henrissat B."/>
            <person name="Kuo A."/>
            <person name="Liang C."/>
            <person name="Lipzen A."/>
            <person name="Lutzoni F."/>
            <person name="Magnuson J."/>
            <person name="Mondo S."/>
            <person name="Nolan M."/>
            <person name="Ohm R."/>
            <person name="Pangilinan J."/>
            <person name="Park H.-J."/>
            <person name="Ramirez L."/>
            <person name="Alfaro M."/>
            <person name="Sun H."/>
            <person name="Tritt A."/>
            <person name="Yoshinaga Y."/>
            <person name="Zwiers L.-H."/>
            <person name="Turgeon B."/>
            <person name="Goodwin S."/>
            <person name="Spatafora J."/>
            <person name="Crous P."/>
            <person name="Grigoriev I."/>
        </authorList>
    </citation>
    <scope>NUCLEOTIDE SEQUENCE</scope>
    <source>
        <strain evidence="1">CBS 269.34</strain>
    </source>
</reference>
<evidence type="ECO:0000313" key="2">
    <source>
        <dbReference type="Proteomes" id="UP000799750"/>
    </source>
</evidence>
<accession>A0A6A6QSH1</accession>
<dbReference type="Proteomes" id="UP000799750">
    <property type="component" value="Unassembled WGS sequence"/>
</dbReference>
<gene>
    <name evidence="1" type="ORF">BU16DRAFT_561642</name>
</gene>
<dbReference type="EMBL" id="MU004189">
    <property type="protein sequence ID" value="KAF2495361.1"/>
    <property type="molecule type" value="Genomic_DNA"/>
</dbReference>